<dbReference type="RefSeq" id="WP_207340089.1">
    <property type="nucleotide sequence ID" value="NZ_CP074405.1"/>
</dbReference>
<keyword evidence="8" id="KW-1185">Reference proteome</keyword>
<evidence type="ECO:0000256" key="1">
    <source>
        <dbReference type="ARBA" id="ARBA00022491"/>
    </source>
</evidence>
<keyword evidence="4" id="KW-0804">Transcription</keyword>
<protein>
    <submittedName>
        <fullName evidence="7">TetR/AcrR family transcriptional regulator</fullName>
    </submittedName>
</protein>
<dbReference type="SUPFAM" id="SSF46689">
    <property type="entry name" value="Homeodomain-like"/>
    <property type="match status" value="1"/>
</dbReference>
<dbReference type="Gene3D" id="1.10.357.10">
    <property type="entry name" value="Tetracycline Repressor, domain 2"/>
    <property type="match status" value="1"/>
</dbReference>
<evidence type="ECO:0000256" key="3">
    <source>
        <dbReference type="ARBA" id="ARBA00023125"/>
    </source>
</evidence>
<sequence>MPRLLDADARRREIADATWRVIRRDGLENASVRNVAAEAGLSAGSLRHMFATQGELLVFAMAQVVERVTARVAAQDASGDPLDAAERHLLELLPLDDERRAENEVWTAFTARALVDPSLRACAEQNHDLVRAGCRHWVEEIAAGRVDVDLEADRLHAVVDGLAVHAAVRPDAVTGERCRAVLRRHLDLLAATPG</sequence>
<dbReference type="InterPro" id="IPR036271">
    <property type="entry name" value="Tet_transcr_reg_TetR-rel_C_sf"/>
</dbReference>
<evidence type="ECO:0000313" key="8">
    <source>
        <dbReference type="Proteomes" id="UP000677804"/>
    </source>
</evidence>
<evidence type="ECO:0000256" key="5">
    <source>
        <dbReference type="PROSITE-ProRule" id="PRU00335"/>
    </source>
</evidence>
<feature type="domain" description="HTH tetR-type" evidence="6">
    <location>
        <begin position="8"/>
        <end position="68"/>
    </location>
</feature>
<keyword evidence="1" id="KW-0678">Repressor</keyword>
<gene>
    <name evidence="7" type="ORF">KG103_00240</name>
</gene>
<name>A0ABX8D4S9_9CELL</name>
<organism evidence="7 8">
    <name type="scientific">Cellulomonas wangleii</name>
    <dbReference type="NCBI Taxonomy" id="2816956"/>
    <lineage>
        <taxon>Bacteria</taxon>
        <taxon>Bacillati</taxon>
        <taxon>Actinomycetota</taxon>
        <taxon>Actinomycetes</taxon>
        <taxon>Micrococcales</taxon>
        <taxon>Cellulomonadaceae</taxon>
        <taxon>Cellulomonas</taxon>
    </lineage>
</organism>
<dbReference type="Pfam" id="PF13977">
    <property type="entry name" value="TetR_C_6"/>
    <property type="match status" value="1"/>
</dbReference>
<accession>A0ABX8D4S9</accession>
<dbReference type="PANTHER" id="PTHR30055">
    <property type="entry name" value="HTH-TYPE TRANSCRIPTIONAL REGULATOR RUTR"/>
    <property type="match status" value="1"/>
</dbReference>
<dbReference type="SUPFAM" id="SSF48498">
    <property type="entry name" value="Tetracyclin repressor-like, C-terminal domain"/>
    <property type="match status" value="1"/>
</dbReference>
<feature type="DNA-binding region" description="H-T-H motif" evidence="5">
    <location>
        <begin position="31"/>
        <end position="50"/>
    </location>
</feature>
<dbReference type="Proteomes" id="UP000677804">
    <property type="component" value="Chromosome"/>
</dbReference>
<evidence type="ECO:0000256" key="2">
    <source>
        <dbReference type="ARBA" id="ARBA00023015"/>
    </source>
</evidence>
<dbReference type="EMBL" id="CP074405">
    <property type="protein sequence ID" value="QVI62429.1"/>
    <property type="molecule type" value="Genomic_DNA"/>
</dbReference>
<keyword evidence="3 5" id="KW-0238">DNA-binding</keyword>
<dbReference type="PROSITE" id="PS50977">
    <property type="entry name" value="HTH_TETR_2"/>
    <property type="match status" value="1"/>
</dbReference>
<dbReference type="InterPro" id="IPR050109">
    <property type="entry name" value="HTH-type_TetR-like_transc_reg"/>
</dbReference>
<dbReference type="InterPro" id="IPR001647">
    <property type="entry name" value="HTH_TetR"/>
</dbReference>
<evidence type="ECO:0000256" key="4">
    <source>
        <dbReference type="ARBA" id="ARBA00023163"/>
    </source>
</evidence>
<proteinExistence type="predicted"/>
<dbReference type="PANTHER" id="PTHR30055:SF226">
    <property type="entry name" value="HTH-TYPE TRANSCRIPTIONAL REGULATOR PKSA"/>
    <property type="match status" value="1"/>
</dbReference>
<dbReference type="InterPro" id="IPR009057">
    <property type="entry name" value="Homeodomain-like_sf"/>
</dbReference>
<dbReference type="InterPro" id="IPR039538">
    <property type="entry name" value="BetI_C"/>
</dbReference>
<evidence type="ECO:0000259" key="6">
    <source>
        <dbReference type="PROSITE" id="PS50977"/>
    </source>
</evidence>
<evidence type="ECO:0000313" key="7">
    <source>
        <dbReference type="EMBL" id="QVI62429.1"/>
    </source>
</evidence>
<dbReference type="Pfam" id="PF00440">
    <property type="entry name" value="TetR_N"/>
    <property type="match status" value="1"/>
</dbReference>
<keyword evidence="2" id="KW-0805">Transcription regulation</keyword>
<reference evidence="7 8" key="1">
    <citation type="submission" date="2021-05" db="EMBL/GenBank/DDBJ databases">
        <title>Novel species in genus Cellulomonas.</title>
        <authorList>
            <person name="Zhang G."/>
        </authorList>
    </citation>
    <scope>NUCLEOTIDE SEQUENCE [LARGE SCALE GENOMIC DNA]</scope>
    <source>
        <strain evidence="8">zg-ZUI222</strain>
    </source>
</reference>